<keyword evidence="3 7" id="KW-0132">Cell division</keyword>
<reference evidence="7 8" key="1">
    <citation type="journal article" date="2015" name="Genome Announc.">
        <title>Draft Genome Sequence of Norvancomycin-Producing Strain Amycolatopsis orientalis CPCC200066.</title>
        <authorList>
            <person name="Lei X."/>
            <person name="Yuan F."/>
            <person name="Shi Y."/>
            <person name="Li X."/>
            <person name="Wang L."/>
            <person name="Hong B."/>
        </authorList>
    </citation>
    <scope>NUCLEOTIDE SEQUENCE [LARGE SCALE GENOMIC DNA]</scope>
    <source>
        <strain evidence="7 8">B-37</strain>
    </source>
</reference>
<comment type="subcellular location">
    <subcellularLocation>
        <location evidence="1">Cell septum</location>
    </subcellularLocation>
</comment>
<dbReference type="AlphaFoldDB" id="A0A193CB42"/>
<sequence length="150" mass="16727">MNNEATPSTSRNHSIKHVTHSHDIVIVRAIPGGDDVLVDVELCYDTSDPFAIKACFLRDTPNQITWLFSRELLTAGLDAPVGEGDVRISPSAHSPETVQIDLNTPDGAAHFTACAEDFTDFLECSHTMVPRGHEDLWIDFEFELHRHVFD</sequence>
<gene>
    <name evidence="7" type="ORF">SD37_09730</name>
</gene>
<keyword evidence="8" id="KW-1185">Reference proteome</keyword>
<dbReference type="KEGG" id="aori:SD37_09730"/>
<keyword evidence="5" id="KW-0717">Septation</keyword>
<name>A0A193CB42_AMYOR</name>
<evidence type="ECO:0000256" key="4">
    <source>
        <dbReference type="ARBA" id="ARBA00022969"/>
    </source>
</evidence>
<evidence type="ECO:0000256" key="2">
    <source>
        <dbReference type="ARBA" id="ARBA00009323"/>
    </source>
</evidence>
<dbReference type="GO" id="GO:0000917">
    <property type="term" value="P:division septum assembly"/>
    <property type="evidence" value="ECO:0007669"/>
    <property type="project" value="UniProtKB-KW"/>
</dbReference>
<dbReference type="Proteomes" id="UP000093695">
    <property type="component" value="Chromosome"/>
</dbReference>
<protein>
    <submittedName>
        <fullName evidence="7">Sporulation and cell division protein SsgA</fullName>
    </submittedName>
</protein>
<comment type="similarity">
    <text evidence="2">Belongs to the SsgA family.</text>
</comment>
<dbReference type="Pfam" id="PF04686">
    <property type="entry name" value="SsgA"/>
    <property type="match status" value="1"/>
</dbReference>
<dbReference type="GO" id="GO:0030428">
    <property type="term" value="C:cell septum"/>
    <property type="evidence" value="ECO:0007669"/>
    <property type="project" value="UniProtKB-SubCell"/>
</dbReference>
<keyword evidence="6" id="KW-0131">Cell cycle</keyword>
<evidence type="ECO:0000256" key="1">
    <source>
        <dbReference type="ARBA" id="ARBA00004431"/>
    </source>
</evidence>
<evidence type="ECO:0000313" key="8">
    <source>
        <dbReference type="Proteomes" id="UP000093695"/>
    </source>
</evidence>
<proteinExistence type="inferred from homology"/>
<evidence type="ECO:0000313" key="7">
    <source>
        <dbReference type="EMBL" id="ANN21674.1"/>
    </source>
</evidence>
<evidence type="ECO:0000256" key="6">
    <source>
        <dbReference type="ARBA" id="ARBA00023306"/>
    </source>
</evidence>
<dbReference type="EMBL" id="CP016174">
    <property type="protein sequence ID" value="ANN21674.1"/>
    <property type="molecule type" value="Genomic_DNA"/>
</dbReference>
<accession>A0A193CB42</accession>
<evidence type="ECO:0000256" key="5">
    <source>
        <dbReference type="ARBA" id="ARBA00023210"/>
    </source>
</evidence>
<dbReference type="STRING" id="31958.SD37_09730"/>
<dbReference type="Gene3D" id="2.30.31.20">
    <property type="entry name" value="Sporulation-specific cell division protein SsgB"/>
    <property type="match status" value="1"/>
</dbReference>
<dbReference type="InterPro" id="IPR006776">
    <property type="entry name" value="SsgB"/>
</dbReference>
<evidence type="ECO:0000256" key="3">
    <source>
        <dbReference type="ARBA" id="ARBA00022618"/>
    </source>
</evidence>
<dbReference type="InterPro" id="IPR038658">
    <property type="entry name" value="SsgB_sf"/>
</dbReference>
<keyword evidence="4" id="KW-0749">Sporulation</keyword>
<dbReference type="GO" id="GO:0030435">
    <property type="term" value="P:sporulation resulting in formation of a cellular spore"/>
    <property type="evidence" value="ECO:0007669"/>
    <property type="project" value="UniProtKB-KW"/>
</dbReference>
<organism evidence="7 8">
    <name type="scientific">Amycolatopsis orientalis</name>
    <name type="common">Nocardia orientalis</name>
    <dbReference type="NCBI Taxonomy" id="31958"/>
    <lineage>
        <taxon>Bacteria</taxon>
        <taxon>Bacillati</taxon>
        <taxon>Actinomycetota</taxon>
        <taxon>Actinomycetes</taxon>
        <taxon>Pseudonocardiales</taxon>
        <taxon>Pseudonocardiaceae</taxon>
        <taxon>Amycolatopsis</taxon>
    </lineage>
</organism>